<name>A0A8K0NTQ0_9TREE</name>
<evidence type="ECO:0000256" key="1">
    <source>
        <dbReference type="SAM" id="MobiDB-lite"/>
    </source>
</evidence>
<feature type="compositionally biased region" description="Acidic residues" evidence="1">
    <location>
        <begin position="717"/>
        <end position="727"/>
    </location>
</feature>
<feature type="compositionally biased region" description="Acidic residues" evidence="1">
    <location>
        <begin position="412"/>
        <end position="427"/>
    </location>
</feature>
<keyword evidence="3" id="KW-1185">Reference proteome</keyword>
<feature type="region of interest" description="Disordered" evidence="1">
    <location>
        <begin position="249"/>
        <end position="348"/>
    </location>
</feature>
<feature type="region of interest" description="Disordered" evidence="1">
    <location>
        <begin position="1"/>
        <end position="100"/>
    </location>
</feature>
<feature type="compositionally biased region" description="Polar residues" evidence="1">
    <location>
        <begin position="274"/>
        <end position="284"/>
    </location>
</feature>
<feature type="region of interest" description="Disordered" evidence="1">
    <location>
        <begin position="198"/>
        <end position="234"/>
    </location>
</feature>
<evidence type="ECO:0000313" key="2">
    <source>
        <dbReference type="EMBL" id="KAG7558256.1"/>
    </source>
</evidence>
<feature type="compositionally biased region" description="Low complexity" evidence="1">
    <location>
        <begin position="513"/>
        <end position="527"/>
    </location>
</feature>
<feature type="region of interest" description="Disordered" evidence="1">
    <location>
        <begin position="392"/>
        <end position="435"/>
    </location>
</feature>
<dbReference type="OrthoDB" id="2592382at2759"/>
<proteinExistence type="predicted"/>
<organism evidence="2 3">
    <name type="scientific">Filobasidium floriforme</name>
    <dbReference type="NCBI Taxonomy" id="5210"/>
    <lineage>
        <taxon>Eukaryota</taxon>
        <taxon>Fungi</taxon>
        <taxon>Dikarya</taxon>
        <taxon>Basidiomycota</taxon>
        <taxon>Agaricomycotina</taxon>
        <taxon>Tremellomycetes</taxon>
        <taxon>Filobasidiales</taxon>
        <taxon>Filobasidiaceae</taxon>
        <taxon>Filobasidium</taxon>
    </lineage>
</organism>
<accession>A0A8K0NTQ0</accession>
<protein>
    <submittedName>
        <fullName evidence="2">Uncharacterized protein</fullName>
    </submittedName>
</protein>
<feature type="compositionally biased region" description="Polar residues" evidence="1">
    <location>
        <begin position="73"/>
        <end position="100"/>
    </location>
</feature>
<reference evidence="2" key="1">
    <citation type="submission" date="2020-04" db="EMBL/GenBank/DDBJ databases">
        <title>Analysis of mating type loci in Filobasidium floriforme.</title>
        <authorList>
            <person name="Nowrousian M."/>
        </authorList>
    </citation>
    <scope>NUCLEOTIDE SEQUENCE</scope>
    <source>
        <strain evidence="2">CBS 6242</strain>
    </source>
</reference>
<evidence type="ECO:0000313" key="3">
    <source>
        <dbReference type="Proteomes" id="UP000812966"/>
    </source>
</evidence>
<feature type="region of interest" description="Disordered" evidence="1">
    <location>
        <begin position="144"/>
        <end position="185"/>
    </location>
</feature>
<sequence length="727" mass="76215">MNISGSSVSPFVQSGHQISGDHYGGDLATRTTERHMTSHPEPAAAGSNINRPRSTSNASTSFPSSHDAFGLSASPSATSSMTKVYTPGNPNNTRQSSPWSFSGSNGYGLYGLGSNAAMTPDTSANSSSGNQFAHGVLPTSTLLGDPQFRMNRPSGLSQAWAGDDMESEDVSTGTGRTLPSGLDSANTDVEQWRSNLDLPPHLRRSQSSFASIPDPKSPQLDNPGGYNVGLSAPSSSSRFSMALRRVSSEHSAVRDSSDITGAYRAQGQDGFSPGSMTQDTQAGHNNLDRIARTPPKSFGYSFGGKRLSGHRDSGDGMEAGGGSDEGNTGRERSMSGGYLNGGRRRSSMMDAAQPRLLPANLRKTLAAEANLPMQEIRSEALLQRLILSNSESLPMTPRPSRRGRLLNSLPEAESDDSNDEQEDDNSSDEGPFAVDDLVTGEDMATGGMDVEMSAHHSSPFAFAPANGMRASRHYGASGRSAQSRTSQTATCVGVGDFGHTPGMLADDRHDMRASQGSARGSDASGSGMDVASGSKSNATAWRESPAASGRTNKRKAAFDDARFEPYNKRYRPGDQSPSHWTGTLPPGPTPMSPTGHHVYSDPMDFTPHATSRSISFARSRGGSPAATSQIQAMRTVSPVTSSPLASMAAAGTNGGPIGMPPGMAMGYRPTIGMGGLGMLLMSKRNGQGVGTGLMGNDGETAVAEGIGGMDVRSRDQDGEEEDEMVFD</sequence>
<dbReference type="Proteomes" id="UP000812966">
    <property type="component" value="Unassembled WGS sequence"/>
</dbReference>
<feature type="region of interest" description="Disordered" evidence="1">
    <location>
        <begin position="503"/>
        <end position="588"/>
    </location>
</feature>
<dbReference type="AlphaFoldDB" id="A0A8K0NTQ0"/>
<feature type="compositionally biased region" description="Polar residues" evidence="1">
    <location>
        <begin position="170"/>
        <end position="185"/>
    </location>
</feature>
<feature type="compositionally biased region" description="Low complexity" evidence="1">
    <location>
        <begin position="54"/>
        <end position="65"/>
    </location>
</feature>
<dbReference type="EMBL" id="JABELV010000047">
    <property type="protein sequence ID" value="KAG7558256.1"/>
    <property type="molecule type" value="Genomic_DNA"/>
</dbReference>
<feature type="compositionally biased region" description="Polar residues" evidence="1">
    <location>
        <begin position="1"/>
        <end position="17"/>
    </location>
</feature>
<feature type="region of interest" description="Disordered" evidence="1">
    <location>
        <begin position="690"/>
        <end position="727"/>
    </location>
</feature>
<gene>
    <name evidence="2" type="ORF">FFLO_02819</name>
</gene>
<feature type="compositionally biased region" description="Basic and acidic residues" evidence="1">
    <location>
        <begin position="556"/>
        <end position="567"/>
    </location>
</feature>
<comment type="caution">
    <text evidence="2">The sequence shown here is derived from an EMBL/GenBank/DDBJ whole genome shotgun (WGS) entry which is preliminary data.</text>
</comment>